<feature type="compositionally biased region" description="Polar residues" evidence="1">
    <location>
        <begin position="7"/>
        <end position="17"/>
    </location>
</feature>
<organism evidence="2 3">
    <name type="scientific">Kipferlia bialata</name>
    <dbReference type="NCBI Taxonomy" id="797122"/>
    <lineage>
        <taxon>Eukaryota</taxon>
        <taxon>Metamonada</taxon>
        <taxon>Carpediemonas-like organisms</taxon>
        <taxon>Kipferlia</taxon>
    </lineage>
</organism>
<sequence>VKGVTPQAITQSLTGTQGPEGYLASSPEASIALSFDDVANKIYATSIYVNGTDVIEDWQQIRTKYNGRESDIVDVSVTYDPVSEHFVVFYCNDADYSIYATTLTVVDGKMSPNGSSFELETGGIDTWVASLSTAYDTVSGSIVLLYSLGSDIDSNYQFSIIGTTASVSDDGGTVSFGVHATYVKSGLDAYPAGMSVTATESGMGVVYIDQHEIKGHGNELGHTLRTFIVTLDGYGYITEGEVSVLTDTDTVNISQCHIDTVNDLFVITGVDDQTHTGYMWVCSPDFDTRTPECVVKDFPTSLPVDYASVVYDSTTGYINLVTVGQAHAESQDPNIGTAYVATLSNEGEVTVKHQHSYASVACDVVLQTQTVAGPGYLLVLSNAKYSDDHTASVYLYGQTNMAGDKFLGVSGGLYYTGQTARVNIVGSTVDQYRSLIPGHHYYVQYDGAIAEESAIGGHLFPSAGIALTSTKLVRM</sequence>
<protein>
    <submittedName>
        <fullName evidence="2">Uncharacterized protein</fullName>
    </submittedName>
</protein>
<feature type="non-terminal residue" evidence="2">
    <location>
        <position position="475"/>
    </location>
</feature>
<gene>
    <name evidence="2" type="ORF">KIPB_007813</name>
</gene>
<proteinExistence type="predicted"/>
<feature type="region of interest" description="Disordered" evidence="1">
    <location>
        <begin position="1"/>
        <end position="21"/>
    </location>
</feature>
<reference evidence="2 3" key="1">
    <citation type="journal article" date="2018" name="PLoS ONE">
        <title>The draft genome of Kipferlia bialata reveals reductive genome evolution in fornicate parasites.</title>
        <authorList>
            <person name="Tanifuji G."/>
            <person name="Takabayashi S."/>
            <person name="Kume K."/>
            <person name="Takagi M."/>
            <person name="Nakayama T."/>
            <person name="Kamikawa R."/>
            <person name="Inagaki Y."/>
            <person name="Hashimoto T."/>
        </authorList>
    </citation>
    <scope>NUCLEOTIDE SEQUENCE [LARGE SCALE GENOMIC DNA]</scope>
    <source>
        <strain evidence="2">NY0173</strain>
    </source>
</reference>
<accession>A0A9K3GKC4</accession>
<comment type="caution">
    <text evidence="2">The sequence shown here is derived from an EMBL/GenBank/DDBJ whole genome shotgun (WGS) entry which is preliminary data.</text>
</comment>
<name>A0A9K3GKC4_9EUKA</name>
<dbReference type="EMBL" id="BDIP01002277">
    <property type="protein sequence ID" value="GIQ86038.1"/>
    <property type="molecule type" value="Genomic_DNA"/>
</dbReference>
<evidence type="ECO:0000313" key="3">
    <source>
        <dbReference type="Proteomes" id="UP000265618"/>
    </source>
</evidence>
<evidence type="ECO:0000313" key="2">
    <source>
        <dbReference type="EMBL" id="GIQ86038.1"/>
    </source>
</evidence>
<evidence type="ECO:0000256" key="1">
    <source>
        <dbReference type="SAM" id="MobiDB-lite"/>
    </source>
</evidence>
<dbReference type="AlphaFoldDB" id="A0A9K3GKC4"/>
<keyword evidence="3" id="KW-1185">Reference proteome</keyword>
<dbReference type="Proteomes" id="UP000265618">
    <property type="component" value="Unassembled WGS sequence"/>
</dbReference>